<evidence type="ECO:0000313" key="5">
    <source>
        <dbReference type="EMBL" id="QNQ08479.1"/>
    </source>
</evidence>
<sequence length="158" mass="17081">MDRIDHAILGALETDGRQSYATLAESVGLSKTPCWNRVQALEEAGIITGYRADIEPGRLDLGVTAFVQVMIDSACREAFEAAVLAAPAILECHTIAGEADYVLRVACRDVDDLDHLLRFDIVVLPGVQRSSTMICLKTVKRGGRVTQAALSRARSPRG</sequence>
<organism evidence="5 6">
    <name type="scientific">Sphingomonas alpina</name>
    <dbReference type="NCBI Taxonomy" id="653931"/>
    <lineage>
        <taxon>Bacteria</taxon>
        <taxon>Pseudomonadati</taxon>
        <taxon>Pseudomonadota</taxon>
        <taxon>Alphaproteobacteria</taxon>
        <taxon>Sphingomonadales</taxon>
        <taxon>Sphingomonadaceae</taxon>
        <taxon>Sphingomonas</taxon>
    </lineage>
</organism>
<dbReference type="SUPFAM" id="SSF54909">
    <property type="entry name" value="Dimeric alpha+beta barrel"/>
    <property type="match status" value="1"/>
</dbReference>
<dbReference type="InterPro" id="IPR019888">
    <property type="entry name" value="Tscrpt_reg_AsnC-like"/>
</dbReference>
<dbReference type="InterPro" id="IPR011008">
    <property type="entry name" value="Dimeric_a/b-barrel"/>
</dbReference>
<name>A0A7H0LFM6_9SPHN</name>
<protein>
    <submittedName>
        <fullName evidence="5">Lrp/AsnC family transcriptional regulator</fullName>
    </submittedName>
</protein>
<dbReference type="InterPro" id="IPR011991">
    <property type="entry name" value="ArsR-like_HTH"/>
</dbReference>
<keyword evidence="1" id="KW-0805">Transcription regulation</keyword>
<dbReference type="Pfam" id="PF01037">
    <property type="entry name" value="AsnC_trans_reg"/>
    <property type="match status" value="1"/>
</dbReference>
<dbReference type="Gene3D" id="3.30.70.920">
    <property type="match status" value="1"/>
</dbReference>
<dbReference type="Proteomes" id="UP000516148">
    <property type="component" value="Chromosome"/>
</dbReference>
<gene>
    <name evidence="5" type="ORF">H3Z74_17245</name>
</gene>
<dbReference type="PROSITE" id="PS50956">
    <property type="entry name" value="HTH_ASNC_2"/>
    <property type="match status" value="1"/>
</dbReference>
<dbReference type="InterPro" id="IPR036390">
    <property type="entry name" value="WH_DNA-bd_sf"/>
</dbReference>
<evidence type="ECO:0000256" key="3">
    <source>
        <dbReference type="ARBA" id="ARBA00023163"/>
    </source>
</evidence>
<dbReference type="AlphaFoldDB" id="A0A7H0LFM6"/>
<dbReference type="PANTHER" id="PTHR30154:SF34">
    <property type="entry name" value="TRANSCRIPTIONAL REGULATOR AZLB"/>
    <property type="match status" value="1"/>
</dbReference>
<keyword evidence="2" id="KW-0238">DNA-binding</keyword>
<evidence type="ECO:0000259" key="4">
    <source>
        <dbReference type="PROSITE" id="PS50956"/>
    </source>
</evidence>
<keyword evidence="6" id="KW-1185">Reference proteome</keyword>
<keyword evidence="3" id="KW-0804">Transcription</keyword>
<dbReference type="PANTHER" id="PTHR30154">
    <property type="entry name" value="LEUCINE-RESPONSIVE REGULATORY PROTEIN"/>
    <property type="match status" value="1"/>
</dbReference>
<dbReference type="GO" id="GO:0006355">
    <property type="term" value="P:regulation of DNA-templated transcription"/>
    <property type="evidence" value="ECO:0007669"/>
    <property type="project" value="UniProtKB-ARBA"/>
</dbReference>
<evidence type="ECO:0000256" key="2">
    <source>
        <dbReference type="ARBA" id="ARBA00023125"/>
    </source>
</evidence>
<proteinExistence type="predicted"/>
<dbReference type="Gene3D" id="1.10.10.10">
    <property type="entry name" value="Winged helix-like DNA-binding domain superfamily/Winged helix DNA-binding domain"/>
    <property type="match status" value="1"/>
</dbReference>
<dbReference type="InterPro" id="IPR000485">
    <property type="entry name" value="AsnC-type_HTH_dom"/>
</dbReference>
<dbReference type="InterPro" id="IPR036388">
    <property type="entry name" value="WH-like_DNA-bd_sf"/>
</dbReference>
<dbReference type="CDD" id="cd00090">
    <property type="entry name" value="HTH_ARSR"/>
    <property type="match status" value="1"/>
</dbReference>
<dbReference type="GO" id="GO:0005829">
    <property type="term" value="C:cytosol"/>
    <property type="evidence" value="ECO:0007669"/>
    <property type="project" value="TreeGrafter"/>
</dbReference>
<evidence type="ECO:0000256" key="1">
    <source>
        <dbReference type="ARBA" id="ARBA00023015"/>
    </source>
</evidence>
<dbReference type="GO" id="GO:0043200">
    <property type="term" value="P:response to amino acid"/>
    <property type="evidence" value="ECO:0007669"/>
    <property type="project" value="TreeGrafter"/>
</dbReference>
<feature type="domain" description="HTH asnC-type" evidence="4">
    <location>
        <begin position="1"/>
        <end position="64"/>
    </location>
</feature>
<dbReference type="Pfam" id="PF13404">
    <property type="entry name" value="HTH_AsnC-type"/>
    <property type="match status" value="1"/>
</dbReference>
<accession>A0A7H0LFM6</accession>
<dbReference type="PRINTS" id="PR00033">
    <property type="entry name" value="HTHASNC"/>
</dbReference>
<evidence type="ECO:0000313" key="6">
    <source>
        <dbReference type="Proteomes" id="UP000516148"/>
    </source>
</evidence>
<dbReference type="RefSeq" id="WP_187760807.1">
    <property type="nucleotide sequence ID" value="NZ_CP061038.1"/>
</dbReference>
<dbReference type="GO" id="GO:0043565">
    <property type="term" value="F:sequence-specific DNA binding"/>
    <property type="evidence" value="ECO:0007669"/>
    <property type="project" value="InterPro"/>
</dbReference>
<dbReference type="SUPFAM" id="SSF46785">
    <property type="entry name" value="Winged helix' DNA-binding domain"/>
    <property type="match status" value="1"/>
</dbReference>
<dbReference type="KEGG" id="spap:H3Z74_17245"/>
<reference evidence="5 6" key="1">
    <citation type="submission" date="2020-09" db="EMBL/GenBank/DDBJ databases">
        <title>Sphingomonas sp., a new species isolated from pork steak.</title>
        <authorList>
            <person name="Heidler von Heilborn D."/>
        </authorList>
    </citation>
    <scope>NUCLEOTIDE SEQUENCE [LARGE SCALE GENOMIC DNA]</scope>
    <source>
        <strain evidence="6">S8-3T</strain>
    </source>
</reference>
<dbReference type="SMART" id="SM00344">
    <property type="entry name" value="HTH_ASNC"/>
    <property type="match status" value="1"/>
</dbReference>
<dbReference type="InterPro" id="IPR019887">
    <property type="entry name" value="Tscrpt_reg_AsnC/Lrp_C"/>
</dbReference>
<dbReference type="EMBL" id="CP061038">
    <property type="protein sequence ID" value="QNQ08479.1"/>
    <property type="molecule type" value="Genomic_DNA"/>
</dbReference>